<feature type="transmembrane region" description="Helical" evidence="2">
    <location>
        <begin position="61"/>
        <end position="84"/>
    </location>
</feature>
<proteinExistence type="predicted"/>
<dbReference type="Proteomes" id="UP000518266">
    <property type="component" value="Unassembled WGS sequence"/>
</dbReference>
<accession>A0A7J5XPI1</accession>
<keyword evidence="4" id="KW-1185">Reference proteome</keyword>
<keyword evidence="2" id="KW-0472">Membrane</keyword>
<dbReference type="AlphaFoldDB" id="A0A7J5XPI1"/>
<reference evidence="3 4" key="1">
    <citation type="submission" date="2020-03" db="EMBL/GenBank/DDBJ databases">
        <title>Dissostichus mawsoni Genome sequencing and assembly.</title>
        <authorList>
            <person name="Park H."/>
        </authorList>
    </citation>
    <scope>NUCLEOTIDE SEQUENCE [LARGE SCALE GENOMIC DNA]</scope>
    <source>
        <strain evidence="3">DM0001</strain>
        <tissue evidence="3">Muscle</tissue>
    </source>
</reference>
<protein>
    <submittedName>
        <fullName evidence="3">Uncharacterized protein</fullName>
    </submittedName>
</protein>
<comment type="caution">
    <text evidence="3">The sequence shown here is derived from an EMBL/GenBank/DDBJ whole genome shotgun (WGS) entry which is preliminary data.</text>
</comment>
<evidence type="ECO:0000313" key="4">
    <source>
        <dbReference type="Proteomes" id="UP000518266"/>
    </source>
</evidence>
<gene>
    <name evidence="3" type="ORF">F7725_010531</name>
</gene>
<dbReference type="EMBL" id="JAAKFY010000022">
    <property type="protein sequence ID" value="KAF3838763.1"/>
    <property type="molecule type" value="Genomic_DNA"/>
</dbReference>
<name>A0A7J5XPI1_DISMA</name>
<evidence type="ECO:0000313" key="3">
    <source>
        <dbReference type="EMBL" id="KAF3838763.1"/>
    </source>
</evidence>
<evidence type="ECO:0000256" key="1">
    <source>
        <dbReference type="SAM" id="MobiDB-lite"/>
    </source>
</evidence>
<feature type="region of interest" description="Disordered" evidence="1">
    <location>
        <begin position="1"/>
        <end position="22"/>
    </location>
</feature>
<keyword evidence="2" id="KW-1133">Transmembrane helix</keyword>
<evidence type="ECO:0000256" key="2">
    <source>
        <dbReference type="SAM" id="Phobius"/>
    </source>
</evidence>
<sequence>MFVGSHEACAQPQTNNFSDKDSRHATYVTSMLPATLPVFKRRVNARHECYGRLKLVAGLRFLLAVVPALLALLAEFFRFLLFVVSGVGTGEPLVESWIYKSDYKPALLIKVTQLKTAQPI</sequence>
<keyword evidence="2" id="KW-0812">Transmembrane</keyword>
<organism evidence="3 4">
    <name type="scientific">Dissostichus mawsoni</name>
    <name type="common">Antarctic cod</name>
    <dbReference type="NCBI Taxonomy" id="36200"/>
    <lineage>
        <taxon>Eukaryota</taxon>
        <taxon>Metazoa</taxon>
        <taxon>Chordata</taxon>
        <taxon>Craniata</taxon>
        <taxon>Vertebrata</taxon>
        <taxon>Euteleostomi</taxon>
        <taxon>Actinopterygii</taxon>
        <taxon>Neopterygii</taxon>
        <taxon>Teleostei</taxon>
        <taxon>Neoteleostei</taxon>
        <taxon>Acanthomorphata</taxon>
        <taxon>Eupercaria</taxon>
        <taxon>Perciformes</taxon>
        <taxon>Notothenioidei</taxon>
        <taxon>Nototheniidae</taxon>
        <taxon>Dissostichus</taxon>
    </lineage>
</organism>